<dbReference type="AlphaFoldDB" id="A0A1P8KD16"/>
<evidence type="ECO:0000313" key="3">
    <source>
        <dbReference type="EMBL" id="APW43865.1"/>
    </source>
</evidence>
<feature type="chain" id="PRO_5010202556" description="FecR protein domain-containing protein" evidence="1">
    <location>
        <begin position="27"/>
        <end position="448"/>
    </location>
</feature>
<dbReference type="RefSeq" id="WP_076069810.1">
    <property type="nucleotide sequence ID" value="NZ_CP019239.1"/>
</dbReference>
<dbReference type="InterPro" id="IPR006860">
    <property type="entry name" value="FecR"/>
</dbReference>
<dbReference type="Pfam" id="PF04773">
    <property type="entry name" value="FecR"/>
    <property type="match status" value="2"/>
</dbReference>
<protein>
    <recommendedName>
        <fullName evidence="2">FecR protein domain-containing protein</fullName>
    </recommendedName>
</protein>
<keyword evidence="4" id="KW-1185">Reference proteome</keyword>
<evidence type="ECO:0000259" key="2">
    <source>
        <dbReference type="Pfam" id="PF04773"/>
    </source>
</evidence>
<dbReference type="eggNOG" id="COG4254">
    <property type="taxonomic scope" value="Bacteria"/>
</dbReference>
<accession>A0A1P8KD16</accession>
<feature type="domain" description="FecR protein" evidence="2">
    <location>
        <begin position="206"/>
        <end position="297"/>
    </location>
</feature>
<evidence type="ECO:0000256" key="1">
    <source>
        <dbReference type="SAM" id="SignalP"/>
    </source>
</evidence>
<sequence>MHAVSLRLLAATGALLVLCVWQSAWAQAAGEVEFARGAGFAQSQGQAPRALGKGLSLKEGDRLTTAEGSTAILKLQDGTRMTLRPNSELIVQTYQFKESTPESNNMVMQLLRGGFRAVTGLISKGSPNAAKVQTATATIGIRGTDFDARLCGPECKAEAARVTEKPRVNAVLASAKLAASQGETYATDTQGTRRRVVDGGSVYPGDVVETGSGARGVLVFRDDSRLTLGANSQFRVDSFLFDEKNPADGKFLVSLLRGSMRALTGLIGKANNRNVSFATPTATVGIRGTGLDLDCGSSAACSFFTWLGTIEVTPQGQSALQVLQAGQGLFVGPGGIRPITSSTLENLPRPDSVPVNLNQLFSGGGVSPDEEGLFVYVRDGHIEVTSSSETLQLGRGETGYAGNDGRTGRPETMPLFIQFDTVPMPNSSNPLLMNLLNDMGVGAGKMCR</sequence>
<proteinExistence type="predicted"/>
<gene>
    <name evidence="3" type="ORF">RS694_15885</name>
</gene>
<dbReference type="EMBL" id="CP019239">
    <property type="protein sequence ID" value="APW43865.1"/>
    <property type="molecule type" value="Genomic_DNA"/>
</dbReference>
<dbReference type="Gene3D" id="2.60.120.1440">
    <property type="match status" value="1"/>
</dbReference>
<feature type="domain" description="FecR protein" evidence="2">
    <location>
        <begin position="61"/>
        <end position="153"/>
    </location>
</feature>
<reference evidence="3 4" key="1">
    <citation type="submission" date="2017-01" db="EMBL/GenBank/DDBJ databases">
        <authorList>
            <person name="Mah S.A."/>
            <person name="Swanson W.J."/>
            <person name="Moy G.W."/>
            <person name="Vacquier V.D."/>
        </authorList>
    </citation>
    <scope>NUCLEOTIDE SEQUENCE [LARGE SCALE GENOMIC DNA]</scope>
    <source>
        <strain evidence="3 4">DSM 22694</strain>
    </source>
</reference>
<feature type="signal peptide" evidence="1">
    <location>
        <begin position="1"/>
        <end position="26"/>
    </location>
</feature>
<name>A0A1P8KD16_9BURK</name>
<organism evidence="3 4">
    <name type="scientific">Rhodoferax saidenbachensis</name>
    <dbReference type="NCBI Taxonomy" id="1484693"/>
    <lineage>
        <taxon>Bacteria</taxon>
        <taxon>Pseudomonadati</taxon>
        <taxon>Pseudomonadota</taxon>
        <taxon>Betaproteobacteria</taxon>
        <taxon>Burkholderiales</taxon>
        <taxon>Comamonadaceae</taxon>
        <taxon>Rhodoferax</taxon>
    </lineage>
</organism>
<dbReference type="STRING" id="1484693.RS694_15885"/>
<keyword evidence="1" id="KW-0732">Signal</keyword>
<dbReference type="PANTHER" id="PTHR38731">
    <property type="entry name" value="LIPL45-RELATED LIPOPROTEIN-RELATED"/>
    <property type="match status" value="1"/>
</dbReference>
<dbReference type="KEGG" id="rsb:RS694_15885"/>
<dbReference type="Proteomes" id="UP000186110">
    <property type="component" value="Chromosome"/>
</dbReference>
<evidence type="ECO:0000313" key="4">
    <source>
        <dbReference type="Proteomes" id="UP000186110"/>
    </source>
</evidence>